<evidence type="ECO:0000313" key="5">
    <source>
        <dbReference type="Proteomes" id="UP000187321"/>
    </source>
</evidence>
<dbReference type="AlphaFoldDB" id="A0A1N7FUF0"/>
<proteinExistence type="predicted"/>
<dbReference type="RefSeq" id="WP_076583873.1">
    <property type="nucleotide sequence ID" value="NZ_CP019327.1"/>
</dbReference>
<accession>A0A1N7FUF0</accession>
<dbReference type="PANTHER" id="PTHR43471">
    <property type="entry name" value="ABC TRANSPORTER PERMEASE"/>
    <property type="match status" value="1"/>
</dbReference>
<evidence type="ECO:0000256" key="1">
    <source>
        <dbReference type="SAM" id="Phobius"/>
    </source>
</evidence>
<feature type="transmembrane region" description="Helical" evidence="1">
    <location>
        <begin position="137"/>
        <end position="158"/>
    </location>
</feature>
<gene>
    <name evidence="2" type="ORF">BB347_12880</name>
    <name evidence="3" type="ORF">SAMN05421809_3515</name>
</gene>
<reference evidence="2 5" key="1">
    <citation type="submission" date="2017-01" db="EMBL/GenBank/DDBJ databases">
        <title>Complete genome sequence of Haloterrigena daqingensis type strain (JX313T).</title>
        <authorList>
            <person name="Shuang W."/>
        </authorList>
    </citation>
    <scope>NUCLEOTIDE SEQUENCE [LARGE SCALE GENOMIC DNA]</scope>
    <source>
        <strain evidence="2 5">JX313</strain>
    </source>
</reference>
<dbReference type="EMBL" id="FTNP01000007">
    <property type="protein sequence ID" value="SIS03887.1"/>
    <property type="molecule type" value="Genomic_DNA"/>
</dbReference>
<sequence length="291" mass="31389">MSSHITTVARKEFEDAGRSKLLWVLVTLLVGIVVVGYTAVWYTGGDVAADEMLGFLGLPLQTIIPIAALITGYMAVVGERRSGSMKLLLGLPPNRTDVVFGKVLGRMAVVGAAIVLAFLVALVLGAAFFGSVPLTDILAFAALTLLFGLSFAGLAVGVSAGVDSRGKSMALVVGLYMIFVALWELLTAGPYYLIYGDGPPVEAQTWYLLLEQFNPITSYTTMASNVVEGEVIPFAFQYGLEDWEAGQMTPAERYGDGAPFYLDDWFGLVVLVFWLVVPIAIGYYRFKRADL</sequence>
<feature type="transmembrane region" description="Helical" evidence="1">
    <location>
        <begin position="170"/>
        <end position="194"/>
    </location>
</feature>
<organism evidence="3 4">
    <name type="scientific">Natronorubrum daqingense</name>
    <dbReference type="NCBI Taxonomy" id="588898"/>
    <lineage>
        <taxon>Archaea</taxon>
        <taxon>Methanobacteriati</taxon>
        <taxon>Methanobacteriota</taxon>
        <taxon>Stenosarchaea group</taxon>
        <taxon>Halobacteria</taxon>
        <taxon>Halobacteriales</taxon>
        <taxon>Natrialbaceae</taxon>
        <taxon>Natronorubrum</taxon>
    </lineage>
</organism>
<feature type="transmembrane region" description="Helical" evidence="1">
    <location>
        <begin position="265"/>
        <end position="286"/>
    </location>
</feature>
<dbReference type="GO" id="GO:0140359">
    <property type="term" value="F:ABC-type transporter activity"/>
    <property type="evidence" value="ECO:0007669"/>
    <property type="project" value="InterPro"/>
</dbReference>
<feature type="transmembrane region" description="Helical" evidence="1">
    <location>
        <begin position="108"/>
        <end position="131"/>
    </location>
</feature>
<dbReference type="Proteomes" id="UP000185687">
    <property type="component" value="Unassembled WGS sequence"/>
</dbReference>
<evidence type="ECO:0000313" key="2">
    <source>
        <dbReference type="EMBL" id="APX97432.1"/>
    </source>
</evidence>
<feature type="transmembrane region" description="Helical" evidence="1">
    <location>
        <begin position="21"/>
        <end position="42"/>
    </location>
</feature>
<dbReference type="PANTHER" id="PTHR43471:SF1">
    <property type="entry name" value="ABC TRANSPORTER PERMEASE PROTEIN NOSY-RELATED"/>
    <property type="match status" value="1"/>
</dbReference>
<evidence type="ECO:0000313" key="3">
    <source>
        <dbReference type="EMBL" id="SIS03887.1"/>
    </source>
</evidence>
<dbReference type="Proteomes" id="UP000187321">
    <property type="component" value="Chromosome"/>
</dbReference>
<protein>
    <submittedName>
        <fullName evidence="2">ABC transporter</fullName>
    </submittedName>
    <submittedName>
        <fullName evidence="3">ABC-2 type transport system permease protein</fullName>
    </submittedName>
</protein>
<dbReference type="KEGG" id="hda:BB347_12880"/>
<keyword evidence="1" id="KW-1133">Transmembrane helix</keyword>
<dbReference type="OrthoDB" id="86287at2157"/>
<feature type="transmembrane region" description="Helical" evidence="1">
    <location>
        <begin position="54"/>
        <end position="76"/>
    </location>
</feature>
<dbReference type="STRING" id="588898.BB347_12880"/>
<dbReference type="GeneID" id="30956853"/>
<keyword evidence="4" id="KW-1185">Reference proteome</keyword>
<dbReference type="EMBL" id="CP019327">
    <property type="protein sequence ID" value="APX97432.1"/>
    <property type="molecule type" value="Genomic_DNA"/>
</dbReference>
<evidence type="ECO:0000313" key="4">
    <source>
        <dbReference type="Proteomes" id="UP000185687"/>
    </source>
</evidence>
<keyword evidence="1" id="KW-0472">Membrane</keyword>
<dbReference type="GO" id="GO:0005886">
    <property type="term" value="C:plasma membrane"/>
    <property type="evidence" value="ECO:0007669"/>
    <property type="project" value="UniProtKB-SubCell"/>
</dbReference>
<keyword evidence="1" id="KW-0812">Transmembrane</keyword>
<name>A0A1N7FUF0_9EURY</name>
<dbReference type="Pfam" id="PF12679">
    <property type="entry name" value="ABC2_membrane_2"/>
    <property type="match status" value="1"/>
</dbReference>
<reference evidence="3 4" key="2">
    <citation type="submission" date="2017-01" db="EMBL/GenBank/DDBJ databases">
        <authorList>
            <person name="Mah S.A."/>
            <person name="Swanson W.J."/>
            <person name="Moy G.W."/>
            <person name="Vacquier V.D."/>
        </authorList>
    </citation>
    <scope>NUCLEOTIDE SEQUENCE [LARGE SCALE GENOMIC DNA]</scope>
    <source>
        <strain evidence="3 4">CGMCC 1.8909</strain>
    </source>
</reference>